<dbReference type="EMBL" id="CAJPDR010000128">
    <property type="protein sequence ID" value="CAF9919777.1"/>
    <property type="molecule type" value="Genomic_DNA"/>
</dbReference>
<dbReference type="AlphaFoldDB" id="A0A8H3I9E7"/>
<accession>A0A8H3I9E7</accession>
<evidence type="ECO:0000313" key="1">
    <source>
        <dbReference type="EMBL" id="CAF9919777.1"/>
    </source>
</evidence>
<protein>
    <submittedName>
        <fullName evidence="1">Uncharacterized protein</fullName>
    </submittedName>
</protein>
<dbReference type="Proteomes" id="UP000664203">
    <property type="component" value="Unassembled WGS sequence"/>
</dbReference>
<gene>
    <name evidence="1" type="ORF">ALECFALPRED_001293</name>
</gene>
<keyword evidence="2" id="KW-1185">Reference proteome</keyword>
<proteinExistence type="predicted"/>
<sequence length="104" mass="11677">MATGYVQIFLSFGNQPTGSFLHTRSPYQSSFLPPDTERIFIRGRETGSTLGAISRQQASRERVARFPSKAHRQYLIILNAAVLGGDLDDAAKRERLHHRTSDTM</sequence>
<reference evidence="1" key="1">
    <citation type="submission" date="2021-03" db="EMBL/GenBank/DDBJ databases">
        <authorList>
            <person name="Tagirdzhanova G."/>
        </authorList>
    </citation>
    <scope>NUCLEOTIDE SEQUENCE</scope>
</reference>
<comment type="caution">
    <text evidence="1">The sequence shown here is derived from an EMBL/GenBank/DDBJ whole genome shotgun (WGS) entry which is preliminary data.</text>
</comment>
<evidence type="ECO:0000313" key="2">
    <source>
        <dbReference type="Proteomes" id="UP000664203"/>
    </source>
</evidence>
<name>A0A8H3I9E7_9LECA</name>
<organism evidence="1 2">
    <name type="scientific">Alectoria fallacina</name>
    <dbReference type="NCBI Taxonomy" id="1903189"/>
    <lineage>
        <taxon>Eukaryota</taxon>
        <taxon>Fungi</taxon>
        <taxon>Dikarya</taxon>
        <taxon>Ascomycota</taxon>
        <taxon>Pezizomycotina</taxon>
        <taxon>Lecanoromycetes</taxon>
        <taxon>OSLEUM clade</taxon>
        <taxon>Lecanoromycetidae</taxon>
        <taxon>Lecanorales</taxon>
        <taxon>Lecanorineae</taxon>
        <taxon>Parmeliaceae</taxon>
        <taxon>Alectoria</taxon>
    </lineage>
</organism>